<keyword evidence="9" id="KW-1185">Reference proteome</keyword>
<evidence type="ECO:0000313" key="9">
    <source>
        <dbReference type="Proteomes" id="UP000678393"/>
    </source>
</evidence>
<feature type="domain" description="PARP-type" evidence="7">
    <location>
        <begin position="8"/>
        <end position="90"/>
    </location>
</feature>
<evidence type="ECO:0000256" key="4">
    <source>
        <dbReference type="ARBA" id="ARBA00022833"/>
    </source>
</evidence>
<accession>A0A8S3ZTI9</accession>
<dbReference type="EMBL" id="CAJHNH020003691">
    <property type="protein sequence ID" value="CAG5129821.1"/>
    <property type="molecule type" value="Genomic_DNA"/>
</dbReference>
<keyword evidence="4" id="KW-0862">Zinc</keyword>
<keyword evidence="2" id="KW-0479">Metal-binding</keyword>
<sequence length="228" mass="25849">MSNHDLPFQAEYAKSGRASCKACKSAIAERTLRLAIMTQSPHFDGKVPNWFHFPCFWKRAKCKNPDDIYSYHSLRWEDQEKIKEKIGGGGRNADEGEGSSAGSLDFSAEYAKSGRSQCRGCQTFIAKDSLRLSKKEFESQRAVMHGPQDLWHHVDCFVSNRDELGFTVEMDPSQIKGFGKLKPEDKELIISKLGKGKRSSKRKGDTKQQAEKAKKAKKEDNEDEKLLR</sequence>
<comment type="subcellular location">
    <subcellularLocation>
        <location evidence="1">Nucleus</location>
    </subcellularLocation>
</comment>
<evidence type="ECO:0000256" key="2">
    <source>
        <dbReference type="ARBA" id="ARBA00022723"/>
    </source>
</evidence>
<dbReference type="Pfam" id="PF00645">
    <property type="entry name" value="zf-PARP"/>
    <property type="match status" value="2"/>
</dbReference>
<keyword evidence="5" id="KW-0539">Nucleus</keyword>
<dbReference type="InterPro" id="IPR036957">
    <property type="entry name" value="Znf_PARP_sf"/>
</dbReference>
<dbReference type="Proteomes" id="UP000678393">
    <property type="component" value="Unassembled WGS sequence"/>
</dbReference>
<evidence type="ECO:0000256" key="3">
    <source>
        <dbReference type="ARBA" id="ARBA00022771"/>
    </source>
</evidence>
<reference evidence="8" key="1">
    <citation type="submission" date="2021-04" db="EMBL/GenBank/DDBJ databases">
        <authorList>
            <consortium name="Molecular Ecology Group"/>
        </authorList>
    </citation>
    <scope>NUCLEOTIDE SEQUENCE</scope>
</reference>
<dbReference type="InterPro" id="IPR001510">
    <property type="entry name" value="Znf_PARP"/>
</dbReference>
<dbReference type="PANTHER" id="PTHR12083:SF9">
    <property type="entry name" value="BIFUNCTIONAL POLYNUCLEOTIDE PHOSPHATASE_KINASE"/>
    <property type="match status" value="1"/>
</dbReference>
<evidence type="ECO:0000313" key="8">
    <source>
        <dbReference type="EMBL" id="CAG5129821.1"/>
    </source>
</evidence>
<dbReference type="PROSITE" id="PS50064">
    <property type="entry name" value="ZF_PARP_2"/>
    <property type="match status" value="2"/>
</dbReference>
<feature type="non-terminal residue" evidence="8">
    <location>
        <position position="1"/>
    </location>
</feature>
<protein>
    <recommendedName>
        <fullName evidence="7">PARP-type domain-containing protein</fullName>
    </recommendedName>
</protein>
<comment type="caution">
    <text evidence="8">The sequence shown here is derived from an EMBL/GenBank/DDBJ whole genome shotgun (WGS) entry which is preliminary data.</text>
</comment>
<dbReference type="GO" id="GO:0046403">
    <property type="term" value="F:polynucleotide 3'-phosphatase activity"/>
    <property type="evidence" value="ECO:0007669"/>
    <property type="project" value="TreeGrafter"/>
</dbReference>
<feature type="domain" description="PARP-type" evidence="7">
    <location>
        <begin position="106"/>
        <end position="197"/>
    </location>
</feature>
<dbReference type="AlphaFoldDB" id="A0A8S3ZTI9"/>
<dbReference type="GO" id="GO:0046404">
    <property type="term" value="F:ATP-dependent polydeoxyribonucleotide 5'-hydroxyl-kinase activity"/>
    <property type="evidence" value="ECO:0007669"/>
    <property type="project" value="TreeGrafter"/>
</dbReference>
<evidence type="ECO:0000256" key="1">
    <source>
        <dbReference type="ARBA" id="ARBA00004123"/>
    </source>
</evidence>
<evidence type="ECO:0000256" key="6">
    <source>
        <dbReference type="SAM" id="MobiDB-lite"/>
    </source>
</evidence>
<dbReference type="OrthoDB" id="429950at2759"/>
<gene>
    <name evidence="8" type="ORF">CUNI_LOCUS15379</name>
</gene>
<dbReference type="SUPFAM" id="SSF57716">
    <property type="entry name" value="Glucocorticoid receptor-like (DNA-binding domain)"/>
    <property type="match status" value="2"/>
</dbReference>
<keyword evidence="3" id="KW-0863">Zinc-finger</keyword>
<organism evidence="8 9">
    <name type="scientific">Candidula unifasciata</name>
    <dbReference type="NCBI Taxonomy" id="100452"/>
    <lineage>
        <taxon>Eukaryota</taxon>
        <taxon>Metazoa</taxon>
        <taxon>Spiralia</taxon>
        <taxon>Lophotrochozoa</taxon>
        <taxon>Mollusca</taxon>
        <taxon>Gastropoda</taxon>
        <taxon>Heterobranchia</taxon>
        <taxon>Euthyneura</taxon>
        <taxon>Panpulmonata</taxon>
        <taxon>Eupulmonata</taxon>
        <taxon>Stylommatophora</taxon>
        <taxon>Helicina</taxon>
        <taxon>Helicoidea</taxon>
        <taxon>Geomitridae</taxon>
        <taxon>Candidula</taxon>
    </lineage>
</organism>
<name>A0A8S3ZTI9_9EUPU</name>
<dbReference type="GO" id="GO:0008270">
    <property type="term" value="F:zinc ion binding"/>
    <property type="evidence" value="ECO:0007669"/>
    <property type="project" value="UniProtKB-KW"/>
</dbReference>
<dbReference type="GO" id="GO:0006281">
    <property type="term" value="P:DNA repair"/>
    <property type="evidence" value="ECO:0007669"/>
    <property type="project" value="TreeGrafter"/>
</dbReference>
<dbReference type="SMART" id="SM01336">
    <property type="entry name" value="zf-PARP"/>
    <property type="match status" value="2"/>
</dbReference>
<dbReference type="Gene3D" id="3.30.1740.10">
    <property type="entry name" value="Zinc finger, PARP-type"/>
    <property type="match status" value="2"/>
</dbReference>
<dbReference type="PANTHER" id="PTHR12083">
    <property type="entry name" value="BIFUNCTIONAL POLYNUCLEOTIDE PHOSPHATASE/KINASE"/>
    <property type="match status" value="1"/>
</dbReference>
<evidence type="ECO:0000256" key="5">
    <source>
        <dbReference type="ARBA" id="ARBA00023242"/>
    </source>
</evidence>
<evidence type="ECO:0000259" key="7">
    <source>
        <dbReference type="PROSITE" id="PS50064"/>
    </source>
</evidence>
<feature type="compositionally biased region" description="Basic and acidic residues" evidence="6">
    <location>
        <begin position="202"/>
        <end position="228"/>
    </location>
</feature>
<dbReference type="GO" id="GO:0003690">
    <property type="term" value="F:double-stranded DNA binding"/>
    <property type="evidence" value="ECO:0007669"/>
    <property type="project" value="TreeGrafter"/>
</dbReference>
<feature type="region of interest" description="Disordered" evidence="6">
    <location>
        <begin position="189"/>
        <end position="228"/>
    </location>
</feature>
<proteinExistence type="predicted"/>
<dbReference type="GO" id="GO:0005634">
    <property type="term" value="C:nucleus"/>
    <property type="evidence" value="ECO:0007669"/>
    <property type="project" value="UniProtKB-SubCell"/>
</dbReference>